<evidence type="ECO:0000313" key="2">
    <source>
        <dbReference type="Proteomes" id="UP000559027"/>
    </source>
</evidence>
<gene>
    <name evidence="1" type="ORF">D9756_005547</name>
</gene>
<dbReference type="EMBL" id="JAACJO010000008">
    <property type="protein sequence ID" value="KAF5354799.1"/>
    <property type="molecule type" value="Genomic_DNA"/>
</dbReference>
<dbReference type="OrthoDB" id="10337279at2759"/>
<sequence length="133" mass="14986">MRCRCELQVENRKKEPPVKKSESGAISDEHLQASFGQLQTHPAVNTIYAQSFENFLKHCFRFWWFSAGGNLGLIKIHPTNRIAVINPAWILVTVANPKPGFAMRLLIMIGVTVEPKEDPAVTMDVANERLLSK</sequence>
<reference evidence="1 2" key="1">
    <citation type="journal article" date="2020" name="ISME J.">
        <title>Uncovering the hidden diversity of litter-decomposition mechanisms in mushroom-forming fungi.</title>
        <authorList>
            <person name="Floudas D."/>
            <person name="Bentzer J."/>
            <person name="Ahren D."/>
            <person name="Johansson T."/>
            <person name="Persson P."/>
            <person name="Tunlid A."/>
        </authorList>
    </citation>
    <scope>NUCLEOTIDE SEQUENCE [LARGE SCALE GENOMIC DNA]</scope>
    <source>
        <strain evidence="1 2">CBS 146.42</strain>
    </source>
</reference>
<dbReference type="Proteomes" id="UP000559027">
    <property type="component" value="Unassembled WGS sequence"/>
</dbReference>
<organism evidence="1 2">
    <name type="scientific">Leucocoprinus leucothites</name>
    <dbReference type="NCBI Taxonomy" id="201217"/>
    <lineage>
        <taxon>Eukaryota</taxon>
        <taxon>Fungi</taxon>
        <taxon>Dikarya</taxon>
        <taxon>Basidiomycota</taxon>
        <taxon>Agaricomycotina</taxon>
        <taxon>Agaricomycetes</taxon>
        <taxon>Agaricomycetidae</taxon>
        <taxon>Agaricales</taxon>
        <taxon>Agaricineae</taxon>
        <taxon>Agaricaceae</taxon>
        <taxon>Leucocoprinus</taxon>
    </lineage>
</organism>
<proteinExistence type="predicted"/>
<keyword evidence="2" id="KW-1185">Reference proteome</keyword>
<protein>
    <submittedName>
        <fullName evidence="1">Uncharacterized protein</fullName>
    </submittedName>
</protein>
<comment type="caution">
    <text evidence="1">The sequence shown here is derived from an EMBL/GenBank/DDBJ whole genome shotgun (WGS) entry which is preliminary data.</text>
</comment>
<name>A0A8H5D737_9AGAR</name>
<evidence type="ECO:0000313" key="1">
    <source>
        <dbReference type="EMBL" id="KAF5354799.1"/>
    </source>
</evidence>
<dbReference type="AlphaFoldDB" id="A0A8H5D737"/>
<accession>A0A8H5D737</accession>